<keyword evidence="1" id="KW-0677">Repeat</keyword>
<dbReference type="Pfam" id="PF00395">
    <property type="entry name" value="SLH"/>
    <property type="match status" value="1"/>
</dbReference>
<reference evidence="4" key="2">
    <citation type="journal article" date="2021" name="PeerJ">
        <title>Extensive microbial diversity within the chicken gut microbiome revealed by metagenomics and culture.</title>
        <authorList>
            <person name="Gilroy R."/>
            <person name="Ravi A."/>
            <person name="Getino M."/>
            <person name="Pursley I."/>
            <person name="Horton D.L."/>
            <person name="Alikhan N.F."/>
            <person name="Baker D."/>
            <person name="Gharbi K."/>
            <person name="Hall N."/>
            <person name="Watson M."/>
            <person name="Adriaenssens E.M."/>
            <person name="Foster-Nyarko E."/>
            <person name="Jarju S."/>
            <person name="Secka A."/>
            <person name="Antonio M."/>
            <person name="Oren A."/>
            <person name="Chaudhuri R.R."/>
            <person name="La Ragione R."/>
            <person name="Hildebrand F."/>
            <person name="Pallen M.J."/>
        </authorList>
    </citation>
    <scope>NUCLEOTIDE SEQUENCE</scope>
    <source>
        <strain evidence="4">CHK181-108</strain>
    </source>
</reference>
<accession>A0A9D1KQ14</accession>
<evidence type="ECO:0000256" key="1">
    <source>
        <dbReference type="ARBA" id="ARBA00022737"/>
    </source>
</evidence>
<dbReference type="Proteomes" id="UP000824165">
    <property type="component" value="Unassembled WGS sequence"/>
</dbReference>
<reference evidence="4" key="1">
    <citation type="submission" date="2020-10" db="EMBL/GenBank/DDBJ databases">
        <authorList>
            <person name="Gilroy R."/>
        </authorList>
    </citation>
    <scope>NUCLEOTIDE SEQUENCE</scope>
    <source>
        <strain evidence="4">CHK181-108</strain>
    </source>
</reference>
<dbReference type="EMBL" id="DVLU01000104">
    <property type="protein sequence ID" value="HIT86163.1"/>
    <property type="molecule type" value="Genomic_DNA"/>
</dbReference>
<protein>
    <submittedName>
        <fullName evidence="4">S-layer homology domain-containing protein</fullName>
    </submittedName>
</protein>
<evidence type="ECO:0000259" key="3">
    <source>
        <dbReference type="PROSITE" id="PS51272"/>
    </source>
</evidence>
<dbReference type="InterPro" id="IPR001119">
    <property type="entry name" value="SLH_dom"/>
</dbReference>
<dbReference type="PROSITE" id="PS51272">
    <property type="entry name" value="SLH"/>
    <property type="match status" value="1"/>
</dbReference>
<evidence type="ECO:0000256" key="2">
    <source>
        <dbReference type="SAM" id="SignalP"/>
    </source>
</evidence>
<feature type="chain" id="PRO_5039526225" evidence="2">
    <location>
        <begin position="20"/>
        <end position="868"/>
    </location>
</feature>
<gene>
    <name evidence="4" type="ORF">IAA60_09730</name>
</gene>
<dbReference type="AlphaFoldDB" id="A0A9D1KQ14"/>
<feature type="signal peptide" evidence="2">
    <location>
        <begin position="1"/>
        <end position="19"/>
    </location>
</feature>
<evidence type="ECO:0000313" key="4">
    <source>
        <dbReference type="EMBL" id="HIT86163.1"/>
    </source>
</evidence>
<comment type="caution">
    <text evidence="4">The sequence shown here is derived from an EMBL/GenBank/DDBJ whole genome shotgun (WGS) entry which is preliminary data.</text>
</comment>
<sequence>MKKKLFGMFFAAVMLFTAAVPNIRASADGGADVYEAAAQCLSELGGAEYTAETDLGAEVTRGEFCGIITKYFGIMPVSGSQTTPFIDVEPSHEYFDEIRTLYDMDYISGDENRHFYPDRAITVREAATVVVTALGYKYEAMMNGGWPTGFTSVAVSRGMLTESFENFEVNMTRGNIYKMLFDCLEVPVVTVEGSAGNTAYVTSDENTVLWVYFKAVKDEGLVTANEYTSLTSPEGAGDGRIAIDDTEYTAAADANDMIGLNAVYYISYKNDDNGEIVSIYERNNKITEIDSGNIESVSPSGVEYMPEGEQRLRTAKLDDDADILWNGKAYTGYGTLEDVMPKNGTVRLIDNDNDGAAEVIDVTDYENYYISALDKSNRIVYDYGESRNISLGNSEDTIEIYGADGARTTFSTLKTGAVLSVAKSRGEGGRLIRAYVSEAAAEGTVESASDDGYTIGGTQYKKAPDMTREITAGMQGVFYLDITGKIAAYGTSVDTSYNYAVVYSSVYDENESIHYLTLFTHDEKFTQYTINGKIVFNGHSASPYEDADEFAEKLKAGSVIRYKLSDDGSGMGVIETPLAMVEDAGGNKSPADSDDFRTLYEGSSFKYRNGMLDGKLIIDDETVIFSIPKTENWSDKTLFGTLTTGSFSGGSSYSKNYKAYAIGENAVNDADVMVIEDMTKGSIGNNTNMVLVTGLGSGVTTDGEVCTIIEGAAAGNTVEYYCTEDTLIEENGLARGDIIRVGLDSTNTVKSIQKIYNADGSASFGSLLAPNDGVCENTASFDSEFRVAIGTVLDKNHAYMKFEMQKKSGDEFYGDTALCQISEATVVKFNGADAYSVPTPCSINDIIEGDTVIIRMRLASAREIIILR</sequence>
<evidence type="ECO:0000313" key="5">
    <source>
        <dbReference type="Proteomes" id="UP000824165"/>
    </source>
</evidence>
<proteinExistence type="predicted"/>
<organism evidence="4 5">
    <name type="scientific">Candidatus Ornithomonoglobus intestinigallinarum</name>
    <dbReference type="NCBI Taxonomy" id="2840894"/>
    <lineage>
        <taxon>Bacteria</taxon>
        <taxon>Bacillati</taxon>
        <taxon>Bacillota</taxon>
        <taxon>Clostridia</taxon>
        <taxon>Candidatus Ornithomonoglobus</taxon>
    </lineage>
</organism>
<name>A0A9D1KQ14_9FIRM</name>
<keyword evidence="2" id="KW-0732">Signal</keyword>
<feature type="domain" description="SLH" evidence="3">
    <location>
        <begin position="81"/>
        <end position="144"/>
    </location>
</feature>